<feature type="region of interest" description="Disordered" evidence="1">
    <location>
        <begin position="115"/>
        <end position="134"/>
    </location>
</feature>
<organism evidence="2">
    <name type="scientific">Hordeum vulgare subsp. vulgare</name>
    <name type="common">Domesticated barley</name>
    <dbReference type="NCBI Taxonomy" id="112509"/>
    <lineage>
        <taxon>Eukaryota</taxon>
        <taxon>Viridiplantae</taxon>
        <taxon>Streptophyta</taxon>
        <taxon>Embryophyta</taxon>
        <taxon>Tracheophyta</taxon>
        <taxon>Spermatophyta</taxon>
        <taxon>Magnoliopsida</taxon>
        <taxon>Liliopsida</taxon>
        <taxon>Poales</taxon>
        <taxon>Poaceae</taxon>
        <taxon>BOP clade</taxon>
        <taxon>Pooideae</taxon>
        <taxon>Triticodae</taxon>
        <taxon>Triticeae</taxon>
        <taxon>Hordeinae</taxon>
        <taxon>Hordeum</taxon>
    </lineage>
</organism>
<proteinExistence type="evidence at transcript level"/>
<dbReference type="AlphaFoldDB" id="F2CXF6"/>
<protein>
    <submittedName>
        <fullName evidence="2">Predicted protein</fullName>
    </submittedName>
</protein>
<accession>F2CXF6</accession>
<sequence length="134" mass="14407">MSLRSSVFSPRDRAPDLPPGGNIPPAAHDGPTRPAVVGSGREHSSRRGLGWSFSWRTTADLGFSVLRPPHPSAVPPHPTSSMPELRHTSASGQVARWVEQIPLASGLWASRCCSSTSSSRGQHFQGYADKRKSI</sequence>
<feature type="compositionally biased region" description="Pro residues" evidence="1">
    <location>
        <begin position="68"/>
        <end position="78"/>
    </location>
</feature>
<feature type="region of interest" description="Disordered" evidence="1">
    <location>
        <begin position="66"/>
        <end position="88"/>
    </location>
</feature>
<reference evidence="2" key="1">
    <citation type="journal article" date="2011" name="Plant Physiol.">
        <title>Comprehensive sequence analysis of 24,783 barley full-length cDNAs derived from 12 clone libraries.</title>
        <authorList>
            <person name="Matsumoto T."/>
            <person name="Tanaka T."/>
            <person name="Sakai H."/>
            <person name="Amano N."/>
            <person name="Kanamori H."/>
            <person name="Kurita K."/>
            <person name="Kikuta A."/>
            <person name="Kamiya K."/>
            <person name="Yamamoto M."/>
            <person name="Ikawa H."/>
            <person name="Fujii N."/>
            <person name="Hori K."/>
            <person name="Itoh T."/>
            <person name="Sato K."/>
        </authorList>
    </citation>
    <scope>NUCLEOTIDE SEQUENCE</scope>
</reference>
<evidence type="ECO:0000313" key="2">
    <source>
        <dbReference type="EMBL" id="BAJ87527.1"/>
    </source>
</evidence>
<evidence type="ECO:0000256" key="1">
    <source>
        <dbReference type="SAM" id="MobiDB-lite"/>
    </source>
</evidence>
<name>F2CXF6_HORVV</name>
<feature type="region of interest" description="Disordered" evidence="1">
    <location>
        <begin position="1"/>
        <end position="48"/>
    </location>
</feature>
<dbReference type="EMBL" id="AK356309">
    <property type="protein sequence ID" value="BAJ87527.1"/>
    <property type="molecule type" value="mRNA"/>
</dbReference>